<feature type="region of interest" description="Disordered" evidence="2">
    <location>
        <begin position="114"/>
        <end position="170"/>
    </location>
</feature>
<organism evidence="3 4">
    <name type="scientific">Glomus cerebriforme</name>
    <dbReference type="NCBI Taxonomy" id="658196"/>
    <lineage>
        <taxon>Eukaryota</taxon>
        <taxon>Fungi</taxon>
        <taxon>Fungi incertae sedis</taxon>
        <taxon>Mucoromycota</taxon>
        <taxon>Glomeromycotina</taxon>
        <taxon>Glomeromycetes</taxon>
        <taxon>Glomerales</taxon>
        <taxon>Glomeraceae</taxon>
        <taxon>Glomus</taxon>
    </lineage>
</organism>
<evidence type="ECO:0000313" key="3">
    <source>
        <dbReference type="EMBL" id="RIA79248.1"/>
    </source>
</evidence>
<evidence type="ECO:0000256" key="2">
    <source>
        <dbReference type="SAM" id="MobiDB-lite"/>
    </source>
</evidence>
<proteinExistence type="predicted"/>
<dbReference type="EMBL" id="QKYT01001427">
    <property type="protein sequence ID" value="RIA79248.1"/>
    <property type="molecule type" value="Genomic_DNA"/>
</dbReference>
<evidence type="ECO:0000313" key="4">
    <source>
        <dbReference type="Proteomes" id="UP000265703"/>
    </source>
</evidence>
<keyword evidence="4" id="KW-1185">Reference proteome</keyword>
<dbReference type="AlphaFoldDB" id="A0A397RZX5"/>
<name>A0A397RZX5_9GLOM</name>
<feature type="coiled-coil region" evidence="1">
    <location>
        <begin position="266"/>
        <end position="302"/>
    </location>
</feature>
<evidence type="ECO:0000256" key="1">
    <source>
        <dbReference type="SAM" id="Coils"/>
    </source>
</evidence>
<keyword evidence="1" id="KW-0175">Coiled coil</keyword>
<dbReference type="Proteomes" id="UP000265703">
    <property type="component" value="Unassembled WGS sequence"/>
</dbReference>
<feature type="compositionally biased region" description="Low complexity" evidence="2">
    <location>
        <begin position="148"/>
        <end position="170"/>
    </location>
</feature>
<accession>A0A397RZX5</accession>
<comment type="caution">
    <text evidence="3">The sequence shown here is derived from an EMBL/GenBank/DDBJ whole genome shotgun (WGS) entry which is preliminary data.</text>
</comment>
<reference evidence="3 4" key="1">
    <citation type="submission" date="2018-06" db="EMBL/GenBank/DDBJ databases">
        <title>Comparative genomics reveals the genomic features of Rhizophagus irregularis, R. cerebriforme, R. diaphanum and Gigaspora rosea, and their symbiotic lifestyle signature.</title>
        <authorList>
            <person name="Morin E."/>
            <person name="San Clemente H."/>
            <person name="Chen E.C.H."/>
            <person name="De La Providencia I."/>
            <person name="Hainaut M."/>
            <person name="Kuo A."/>
            <person name="Kohler A."/>
            <person name="Murat C."/>
            <person name="Tang N."/>
            <person name="Roy S."/>
            <person name="Loubradou J."/>
            <person name="Henrissat B."/>
            <person name="Grigoriev I.V."/>
            <person name="Corradi N."/>
            <person name="Roux C."/>
            <person name="Martin F.M."/>
        </authorList>
    </citation>
    <scope>NUCLEOTIDE SEQUENCE [LARGE SCALE GENOMIC DNA]</scope>
    <source>
        <strain evidence="3 4">DAOM 227022</strain>
    </source>
</reference>
<protein>
    <submittedName>
        <fullName evidence="3">Uncharacterized protein</fullName>
    </submittedName>
</protein>
<sequence length="384" mass="44470">MANGKVGEKKAKGQVYDFIIQQLPDTKRNNLYVQTHRAIKIFNLFEKIGIDKIRCITTYSANSISKLIKKELQEVIKTFSDDTDSNCLVPEGPLRQQTSEISFTSGKENHVTEISETGESEVNALSTSVSNSSSERQAERKLPDIKMSTSITSQTSVPSTSSSRLPISILPDDPEEKRKYIIRLVLERFPSLYLSDSSERDERFDLNSSTLCPLCNGDHKEESLWNDIRGEWGDGEYCRERTYRIKCKHPRNRGTPIVSLEVLIIELEAKEKARRAELEARILKLEQDQAEKEARIIKLEQTWTERESKKNRKFQTRCIQIAKEVLNEEPIIEYRPPFLNGLELDAFFQKYRIRLEVQGAQHRLHSTSWYKDVKKLEDIVNRDR</sequence>
<gene>
    <name evidence="3" type="ORF">C1645_746030</name>
</gene>